<dbReference type="PROSITE" id="PS50977">
    <property type="entry name" value="HTH_TETR_2"/>
    <property type="match status" value="1"/>
</dbReference>
<feature type="DNA-binding region" description="H-T-H motif" evidence="4">
    <location>
        <begin position="28"/>
        <end position="47"/>
    </location>
</feature>
<evidence type="ECO:0000256" key="3">
    <source>
        <dbReference type="ARBA" id="ARBA00023163"/>
    </source>
</evidence>
<proteinExistence type="predicted"/>
<dbReference type="InterPro" id="IPR036271">
    <property type="entry name" value="Tet_transcr_reg_TetR-rel_C_sf"/>
</dbReference>
<organism evidence="6 7">
    <name type="scientific">Pseudosporangium ferrugineum</name>
    <dbReference type="NCBI Taxonomy" id="439699"/>
    <lineage>
        <taxon>Bacteria</taxon>
        <taxon>Bacillati</taxon>
        <taxon>Actinomycetota</taxon>
        <taxon>Actinomycetes</taxon>
        <taxon>Micromonosporales</taxon>
        <taxon>Micromonosporaceae</taxon>
        <taxon>Pseudosporangium</taxon>
    </lineage>
</organism>
<evidence type="ECO:0000313" key="7">
    <source>
        <dbReference type="Proteomes" id="UP000239209"/>
    </source>
</evidence>
<protein>
    <submittedName>
        <fullName evidence="6">TetR family transcriptional regulator</fullName>
    </submittedName>
</protein>
<evidence type="ECO:0000256" key="2">
    <source>
        <dbReference type="ARBA" id="ARBA00023125"/>
    </source>
</evidence>
<dbReference type="SUPFAM" id="SSF48498">
    <property type="entry name" value="Tetracyclin repressor-like, C-terminal domain"/>
    <property type="match status" value="1"/>
</dbReference>
<keyword evidence="7" id="KW-1185">Reference proteome</keyword>
<dbReference type="InterPro" id="IPR009057">
    <property type="entry name" value="Homeodomain-like_sf"/>
</dbReference>
<evidence type="ECO:0000313" key="6">
    <source>
        <dbReference type="EMBL" id="PRY25854.1"/>
    </source>
</evidence>
<feature type="domain" description="HTH tetR-type" evidence="5">
    <location>
        <begin position="5"/>
        <end position="65"/>
    </location>
</feature>
<gene>
    <name evidence="6" type="ORF">CLV70_112220</name>
</gene>
<dbReference type="InterPro" id="IPR041478">
    <property type="entry name" value="TetR_C_27"/>
</dbReference>
<dbReference type="SUPFAM" id="SSF46689">
    <property type="entry name" value="Homeodomain-like"/>
    <property type="match status" value="1"/>
</dbReference>
<dbReference type="OrthoDB" id="3869819at2"/>
<keyword evidence="3" id="KW-0804">Transcription</keyword>
<accession>A0A2T0RXE3</accession>
<dbReference type="GO" id="GO:0000976">
    <property type="term" value="F:transcription cis-regulatory region binding"/>
    <property type="evidence" value="ECO:0007669"/>
    <property type="project" value="TreeGrafter"/>
</dbReference>
<dbReference type="PANTHER" id="PTHR30055">
    <property type="entry name" value="HTH-TYPE TRANSCRIPTIONAL REGULATOR RUTR"/>
    <property type="match status" value="1"/>
</dbReference>
<dbReference type="EMBL" id="PVZG01000012">
    <property type="protein sequence ID" value="PRY25854.1"/>
    <property type="molecule type" value="Genomic_DNA"/>
</dbReference>
<dbReference type="PRINTS" id="PR00455">
    <property type="entry name" value="HTHTETR"/>
</dbReference>
<dbReference type="Pfam" id="PF17935">
    <property type="entry name" value="TetR_C_27"/>
    <property type="match status" value="1"/>
</dbReference>
<evidence type="ECO:0000259" key="5">
    <source>
        <dbReference type="PROSITE" id="PS50977"/>
    </source>
</evidence>
<dbReference type="PANTHER" id="PTHR30055:SF151">
    <property type="entry name" value="TRANSCRIPTIONAL REGULATORY PROTEIN"/>
    <property type="match status" value="1"/>
</dbReference>
<keyword evidence="1" id="KW-0805">Transcription regulation</keyword>
<keyword evidence="2 4" id="KW-0238">DNA-binding</keyword>
<dbReference type="RefSeq" id="WP_106129031.1">
    <property type="nucleotide sequence ID" value="NZ_PVZG01000012.1"/>
</dbReference>
<sequence>MRAEPLDAATIVSATEDVLRRHGPGKATVLDVARALGVSHGSVYRHFASKQALREAVIRRWLDGVRGDLVAATREPGLAPPDRLRRLLTTMFAVKWRKAREDPELFATFRVLAAEHSAVSAAHVAALLDLIRAIVADGMAGGDFAPGDPALLARDVFHAVTRFVDPSHAAEWSSPAIEAESDGVLSLVLDGLRAR</sequence>
<name>A0A2T0RXE3_9ACTN</name>
<dbReference type="Gene3D" id="1.10.357.10">
    <property type="entry name" value="Tetracycline Repressor, domain 2"/>
    <property type="match status" value="1"/>
</dbReference>
<evidence type="ECO:0000256" key="4">
    <source>
        <dbReference type="PROSITE-ProRule" id="PRU00335"/>
    </source>
</evidence>
<dbReference type="InterPro" id="IPR001647">
    <property type="entry name" value="HTH_TetR"/>
</dbReference>
<dbReference type="AlphaFoldDB" id="A0A2T0RXE3"/>
<dbReference type="InterPro" id="IPR023772">
    <property type="entry name" value="DNA-bd_HTH_TetR-type_CS"/>
</dbReference>
<evidence type="ECO:0000256" key="1">
    <source>
        <dbReference type="ARBA" id="ARBA00023015"/>
    </source>
</evidence>
<dbReference type="PROSITE" id="PS01081">
    <property type="entry name" value="HTH_TETR_1"/>
    <property type="match status" value="1"/>
</dbReference>
<dbReference type="GO" id="GO:0003700">
    <property type="term" value="F:DNA-binding transcription factor activity"/>
    <property type="evidence" value="ECO:0007669"/>
    <property type="project" value="TreeGrafter"/>
</dbReference>
<reference evidence="6 7" key="1">
    <citation type="submission" date="2018-03" db="EMBL/GenBank/DDBJ databases">
        <title>Genomic Encyclopedia of Archaeal and Bacterial Type Strains, Phase II (KMG-II): from individual species to whole genera.</title>
        <authorList>
            <person name="Goeker M."/>
        </authorList>
    </citation>
    <scope>NUCLEOTIDE SEQUENCE [LARGE SCALE GENOMIC DNA]</scope>
    <source>
        <strain evidence="6 7">DSM 45348</strain>
    </source>
</reference>
<dbReference type="Proteomes" id="UP000239209">
    <property type="component" value="Unassembled WGS sequence"/>
</dbReference>
<dbReference type="InterPro" id="IPR050109">
    <property type="entry name" value="HTH-type_TetR-like_transc_reg"/>
</dbReference>
<dbReference type="Pfam" id="PF00440">
    <property type="entry name" value="TetR_N"/>
    <property type="match status" value="1"/>
</dbReference>
<comment type="caution">
    <text evidence="6">The sequence shown here is derived from an EMBL/GenBank/DDBJ whole genome shotgun (WGS) entry which is preliminary data.</text>
</comment>